<sequence>MSEGLGADAQVQHLRAEIERIVAESQTQAGQARWWTGFWRVTHIVLGLPAVVLAALSGATGLSSADARIPAAVLALVAAALTAGAGFLRSDARASASRARTNAWRQLEAEARMVLARDGYGQAAPLVEGLRHLLDRRKAALDAGGDDASPAEGNQTA</sequence>
<evidence type="ECO:0000313" key="3">
    <source>
        <dbReference type="Proteomes" id="UP001612741"/>
    </source>
</evidence>
<name>A0ABW7YIM4_9ACTN</name>
<organism evidence="2 3">
    <name type="scientific">Nonomuraea typhae</name>
    <dbReference type="NCBI Taxonomy" id="2603600"/>
    <lineage>
        <taxon>Bacteria</taxon>
        <taxon>Bacillati</taxon>
        <taxon>Actinomycetota</taxon>
        <taxon>Actinomycetes</taxon>
        <taxon>Streptosporangiales</taxon>
        <taxon>Streptosporangiaceae</taxon>
        <taxon>Nonomuraea</taxon>
    </lineage>
</organism>
<protein>
    <recommendedName>
        <fullName evidence="4">SLATT domain-containing protein</fullName>
    </recommendedName>
</protein>
<dbReference type="EMBL" id="JBITGY010000001">
    <property type="protein sequence ID" value="MFI6495744.1"/>
    <property type="molecule type" value="Genomic_DNA"/>
</dbReference>
<evidence type="ECO:0000313" key="2">
    <source>
        <dbReference type="EMBL" id="MFI6495744.1"/>
    </source>
</evidence>
<dbReference type="Proteomes" id="UP001612741">
    <property type="component" value="Unassembled WGS sequence"/>
</dbReference>
<keyword evidence="3" id="KW-1185">Reference proteome</keyword>
<feature type="transmembrane region" description="Helical" evidence="1">
    <location>
        <begin position="69"/>
        <end position="88"/>
    </location>
</feature>
<evidence type="ECO:0000256" key="1">
    <source>
        <dbReference type="SAM" id="Phobius"/>
    </source>
</evidence>
<feature type="transmembrane region" description="Helical" evidence="1">
    <location>
        <begin position="41"/>
        <end position="63"/>
    </location>
</feature>
<keyword evidence="1" id="KW-0472">Membrane</keyword>
<keyword evidence="1" id="KW-0812">Transmembrane</keyword>
<gene>
    <name evidence="2" type="ORF">ACIBG2_00045</name>
</gene>
<accession>A0ABW7YIM4</accession>
<keyword evidence="1" id="KW-1133">Transmembrane helix</keyword>
<evidence type="ECO:0008006" key="4">
    <source>
        <dbReference type="Google" id="ProtNLM"/>
    </source>
</evidence>
<reference evidence="2 3" key="1">
    <citation type="submission" date="2024-10" db="EMBL/GenBank/DDBJ databases">
        <title>The Natural Products Discovery Center: Release of the First 8490 Sequenced Strains for Exploring Actinobacteria Biosynthetic Diversity.</title>
        <authorList>
            <person name="Kalkreuter E."/>
            <person name="Kautsar S.A."/>
            <person name="Yang D."/>
            <person name="Bader C.D."/>
            <person name="Teijaro C.N."/>
            <person name="Fluegel L."/>
            <person name="Davis C.M."/>
            <person name="Simpson J.R."/>
            <person name="Lauterbach L."/>
            <person name="Steele A.D."/>
            <person name="Gui C."/>
            <person name="Meng S."/>
            <person name="Li G."/>
            <person name="Viehrig K."/>
            <person name="Ye F."/>
            <person name="Su P."/>
            <person name="Kiefer A.F."/>
            <person name="Nichols A."/>
            <person name="Cepeda A.J."/>
            <person name="Yan W."/>
            <person name="Fan B."/>
            <person name="Jiang Y."/>
            <person name="Adhikari A."/>
            <person name="Zheng C.-J."/>
            <person name="Schuster L."/>
            <person name="Cowan T.M."/>
            <person name="Smanski M.J."/>
            <person name="Chevrette M.G."/>
            <person name="De Carvalho L.P.S."/>
            <person name="Shen B."/>
        </authorList>
    </citation>
    <scope>NUCLEOTIDE SEQUENCE [LARGE SCALE GENOMIC DNA]</scope>
    <source>
        <strain evidence="2 3">NPDC050545</strain>
    </source>
</reference>
<comment type="caution">
    <text evidence="2">The sequence shown here is derived from an EMBL/GenBank/DDBJ whole genome shotgun (WGS) entry which is preliminary data.</text>
</comment>
<proteinExistence type="predicted"/>
<dbReference type="RefSeq" id="WP_397077442.1">
    <property type="nucleotide sequence ID" value="NZ_JBITGY010000001.1"/>
</dbReference>